<comment type="caution">
    <text evidence="8">The sequence shown here is derived from an EMBL/GenBank/DDBJ whole genome shotgun (WGS) entry which is preliminary data.</text>
</comment>
<proteinExistence type="inferred from homology"/>
<keyword evidence="9" id="KW-1185">Reference proteome</keyword>
<feature type="binding site" evidence="7">
    <location>
        <begin position="185"/>
        <end position="186"/>
    </location>
    <ligand>
        <name>substrate</name>
    </ligand>
</feature>
<dbReference type="Pfam" id="PF01177">
    <property type="entry name" value="Asp_Glu_race"/>
    <property type="match status" value="1"/>
</dbReference>
<dbReference type="HAMAP" id="MF_00258">
    <property type="entry name" value="Glu_racemase"/>
    <property type="match status" value="1"/>
</dbReference>
<evidence type="ECO:0000256" key="5">
    <source>
        <dbReference type="ARBA" id="ARBA00023235"/>
    </source>
</evidence>
<name>A0A7Y5EKS3_9GAMM</name>
<evidence type="ECO:0000256" key="2">
    <source>
        <dbReference type="ARBA" id="ARBA00013090"/>
    </source>
</evidence>
<dbReference type="PROSITE" id="PS00924">
    <property type="entry name" value="ASP_GLU_RACEMASE_2"/>
    <property type="match status" value="1"/>
</dbReference>
<evidence type="ECO:0000256" key="6">
    <source>
        <dbReference type="ARBA" id="ARBA00023316"/>
    </source>
</evidence>
<gene>
    <name evidence="7 8" type="primary">murI</name>
    <name evidence="8" type="ORF">HRH59_07360</name>
</gene>
<evidence type="ECO:0000256" key="4">
    <source>
        <dbReference type="ARBA" id="ARBA00022984"/>
    </source>
</evidence>
<keyword evidence="5 7" id="KW-0413">Isomerase</keyword>
<dbReference type="Proteomes" id="UP000523161">
    <property type="component" value="Unassembled WGS sequence"/>
</dbReference>
<feature type="active site" description="Proton donor/acceptor" evidence="7">
    <location>
        <position position="184"/>
    </location>
</feature>
<dbReference type="InterPro" id="IPR004391">
    <property type="entry name" value="Glu_race"/>
</dbReference>
<protein>
    <recommendedName>
        <fullName evidence="2 7">Glutamate racemase</fullName>
        <ecNumber evidence="2 7">5.1.1.3</ecNumber>
    </recommendedName>
</protein>
<dbReference type="GO" id="GO:0008881">
    <property type="term" value="F:glutamate racemase activity"/>
    <property type="evidence" value="ECO:0007669"/>
    <property type="project" value="UniProtKB-UniRule"/>
</dbReference>
<dbReference type="InterPro" id="IPR015942">
    <property type="entry name" value="Asp/Glu/hydantoin_racemase"/>
</dbReference>
<sequence length="262" mass="28024">MANSAATGIFDSGIGGLSVARAVRELLPNEPLIYVADTGHAPYGEKTDDYIYQRMQLISRHLINQGVKAIVVACNTATTAAIARLRAECPLPVIGVEPGVKPAVLASKTGVVGILATPRTLQTPAFANLAQRFAGQARIELQPCPQLVQLIETLDFNGAPMQALLKSYIYPLLDKGADTLVLGCTHYNFVADAIAAIAGPAVTIIRTEAAVAKQLQQRLLQAQLLADPDNSISDIFYSSGSLELFRRQLQQLWPGAENPLPL</sequence>
<dbReference type="PROSITE" id="PS00923">
    <property type="entry name" value="ASP_GLU_RACEMASE_1"/>
    <property type="match status" value="1"/>
</dbReference>
<feature type="binding site" evidence="7">
    <location>
        <begin position="43"/>
        <end position="44"/>
    </location>
    <ligand>
        <name>substrate</name>
    </ligand>
</feature>
<dbReference type="FunFam" id="3.40.50.1860:FF:000001">
    <property type="entry name" value="Glutamate racemase"/>
    <property type="match status" value="1"/>
</dbReference>
<dbReference type="PANTHER" id="PTHR21198">
    <property type="entry name" value="GLUTAMATE RACEMASE"/>
    <property type="match status" value="1"/>
</dbReference>
<dbReference type="EC" id="5.1.1.3" evidence="2 7"/>
<reference evidence="8 9" key="1">
    <citation type="submission" date="2020-06" db="EMBL/GenBank/DDBJ databases">
        <title>Rheinheimera sp. nov., a marine bacterium isolated from coastal.</title>
        <authorList>
            <person name="Yu Q."/>
            <person name="Qi Y."/>
            <person name="Pu J."/>
        </authorList>
    </citation>
    <scope>NUCLEOTIDE SEQUENCE [LARGE SCALE GENOMIC DNA]</scope>
    <source>
        <strain evidence="8 9">YQF-2</strain>
    </source>
</reference>
<organism evidence="8 9">
    <name type="scientific">Rheinheimera lutimaris</name>
    <dbReference type="NCBI Taxonomy" id="2740584"/>
    <lineage>
        <taxon>Bacteria</taxon>
        <taxon>Pseudomonadati</taxon>
        <taxon>Pseudomonadota</taxon>
        <taxon>Gammaproteobacteria</taxon>
        <taxon>Chromatiales</taxon>
        <taxon>Chromatiaceae</taxon>
        <taxon>Rheinheimera</taxon>
    </lineage>
</organism>
<feature type="binding site" evidence="7">
    <location>
        <begin position="11"/>
        <end position="12"/>
    </location>
    <ligand>
        <name>substrate</name>
    </ligand>
</feature>
<dbReference type="PANTHER" id="PTHR21198:SF2">
    <property type="entry name" value="GLUTAMATE RACEMASE"/>
    <property type="match status" value="1"/>
</dbReference>
<dbReference type="InterPro" id="IPR001920">
    <property type="entry name" value="Asp/Glu_race"/>
</dbReference>
<comment type="similarity">
    <text evidence="7">Belongs to the aspartate/glutamate racemases family.</text>
</comment>
<feature type="binding site" evidence="7">
    <location>
        <begin position="75"/>
        <end position="76"/>
    </location>
    <ligand>
        <name>substrate</name>
    </ligand>
</feature>
<keyword evidence="3 7" id="KW-0133">Cell shape</keyword>
<feature type="active site" description="Proton donor/acceptor" evidence="7">
    <location>
        <position position="74"/>
    </location>
</feature>
<dbReference type="EMBL" id="JABSOD010000006">
    <property type="protein sequence ID" value="NRQ42388.1"/>
    <property type="molecule type" value="Genomic_DNA"/>
</dbReference>
<dbReference type="InterPro" id="IPR018187">
    <property type="entry name" value="Asp/Glu_racemase_AS_1"/>
</dbReference>
<dbReference type="UniPathway" id="UPA00219"/>
<evidence type="ECO:0000256" key="1">
    <source>
        <dbReference type="ARBA" id="ARBA00001602"/>
    </source>
</evidence>
<accession>A0A7Y5EKS3</accession>
<dbReference type="AlphaFoldDB" id="A0A7Y5EKS3"/>
<evidence type="ECO:0000256" key="7">
    <source>
        <dbReference type="HAMAP-Rule" id="MF_00258"/>
    </source>
</evidence>
<comment type="catalytic activity">
    <reaction evidence="1 7">
        <text>L-glutamate = D-glutamate</text>
        <dbReference type="Rhea" id="RHEA:12813"/>
        <dbReference type="ChEBI" id="CHEBI:29985"/>
        <dbReference type="ChEBI" id="CHEBI:29986"/>
        <dbReference type="EC" id="5.1.1.3"/>
    </reaction>
</comment>
<dbReference type="Gene3D" id="3.40.50.1860">
    <property type="match status" value="2"/>
</dbReference>
<dbReference type="NCBIfam" id="TIGR00067">
    <property type="entry name" value="glut_race"/>
    <property type="match status" value="1"/>
</dbReference>
<evidence type="ECO:0000313" key="9">
    <source>
        <dbReference type="Proteomes" id="UP000523161"/>
    </source>
</evidence>
<keyword evidence="6 7" id="KW-0961">Cell wall biogenesis/degradation</keyword>
<dbReference type="InterPro" id="IPR033134">
    <property type="entry name" value="Asp/Glu_racemase_AS_2"/>
</dbReference>
<dbReference type="GO" id="GO:0008360">
    <property type="term" value="P:regulation of cell shape"/>
    <property type="evidence" value="ECO:0007669"/>
    <property type="project" value="UniProtKB-KW"/>
</dbReference>
<dbReference type="SUPFAM" id="SSF53681">
    <property type="entry name" value="Aspartate/glutamate racemase"/>
    <property type="match status" value="2"/>
</dbReference>
<comment type="function">
    <text evidence="7">Provides the (R)-glutamate required for cell wall biosynthesis.</text>
</comment>
<comment type="pathway">
    <text evidence="7">Cell wall biogenesis; peptidoglycan biosynthesis.</text>
</comment>
<dbReference type="RefSeq" id="WP_173500637.1">
    <property type="nucleotide sequence ID" value="NZ_JABSOD010000006.1"/>
</dbReference>
<evidence type="ECO:0000256" key="3">
    <source>
        <dbReference type="ARBA" id="ARBA00022960"/>
    </source>
</evidence>
<dbReference type="GO" id="GO:0071555">
    <property type="term" value="P:cell wall organization"/>
    <property type="evidence" value="ECO:0007669"/>
    <property type="project" value="UniProtKB-KW"/>
</dbReference>
<evidence type="ECO:0000313" key="8">
    <source>
        <dbReference type="EMBL" id="NRQ42388.1"/>
    </source>
</evidence>
<dbReference type="GO" id="GO:0009252">
    <property type="term" value="P:peptidoglycan biosynthetic process"/>
    <property type="evidence" value="ECO:0007669"/>
    <property type="project" value="UniProtKB-UniRule"/>
</dbReference>
<keyword evidence="4 7" id="KW-0573">Peptidoglycan synthesis</keyword>